<evidence type="ECO:0000313" key="2">
    <source>
        <dbReference type="Proteomes" id="UP000195880"/>
    </source>
</evidence>
<dbReference type="AlphaFoldDB" id="A0A1Z1WPN3"/>
<keyword evidence="2" id="KW-1185">Reference proteome</keyword>
<evidence type="ECO:0000313" key="1">
    <source>
        <dbReference type="EMBL" id="ARX88272.1"/>
    </source>
</evidence>
<dbReference type="OrthoDB" id="311904at2"/>
<dbReference type="KEGG" id="salf:SMD44_07759"/>
<dbReference type="RefSeq" id="WP_087886803.1">
    <property type="nucleotide sequence ID" value="NZ_CP021748.1"/>
</dbReference>
<dbReference type="Proteomes" id="UP000195880">
    <property type="component" value="Chromosome"/>
</dbReference>
<sequence>MFSEHGGNHAKALLINIDDTGDAVDLVCCGRQPPYVLGEQSVIPVSVLAQAPALGASLPLTPARPCT</sequence>
<protein>
    <submittedName>
        <fullName evidence="1">Uncharacterized protein</fullName>
    </submittedName>
</protein>
<accession>A0A1Z1WPN3</accession>
<reference evidence="1 2" key="1">
    <citation type="submission" date="2017-05" db="EMBL/GenBank/DDBJ databases">
        <title>Streptomyces alboflavus Genome sequencing and assembly.</title>
        <authorList>
            <person name="Wang Y."/>
            <person name="Du B."/>
            <person name="Ding Y."/>
            <person name="Liu H."/>
            <person name="Hou Q."/>
            <person name="Liu K."/>
            <person name="Wang C."/>
            <person name="Yao L."/>
        </authorList>
    </citation>
    <scope>NUCLEOTIDE SEQUENCE [LARGE SCALE GENOMIC DNA]</scope>
    <source>
        <strain evidence="1 2">MDJK44</strain>
    </source>
</reference>
<gene>
    <name evidence="1" type="ORF">SMD44_07759</name>
</gene>
<proteinExistence type="predicted"/>
<organism evidence="1 2">
    <name type="scientific">Streptomyces alboflavus</name>
    <dbReference type="NCBI Taxonomy" id="67267"/>
    <lineage>
        <taxon>Bacteria</taxon>
        <taxon>Bacillati</taxon>
        <taxon>Actinomycetota</taxon>
        <taxon>Actinomycetes</taxon>
        <taxon>Kitasatosporales</taxon>
        <taxon>Streptomycetaceae</taxon>
        <taxon>Streptomyces</taxon>
    </lineage>
</organism>
<name>A0A1Z1WPN3_9ACTN</name>
<dbReference type="EMBL" id="CP021748">
    <property type="protein sequence ID" value="ARX88272.1"/>
    <property type="molecule type" value="Genomic_DNA"/>
</dbReference>